<feature type="region of interest" description="Disordered" evidence="1">
    <location>
        <begin position="1"/>
        <end position="31"/>
    </location>
</feature>
<reference evidence="2 3" key="1">
    <citation type="submission" date="2012-10" db="EMBL/GenBank/DDBJ databases">
        <title>Genome sequencing and analysis of entomopathogenic fungi Beauveria bassiana D1-5.</title>
        <authorList>
            <person name="Li Q."/>
            <person name="Wang L."/>
            <person name="Zhang Z."/>
            <person name="Wang Q."/>
            <person name="Ren J."/>
            <person name="Wang M."/>
            <person name="Xu W."/>
            <person name="Wang J."/>
            <person name="Lu Y."/>
            <person name="Du Q."/>
            <person name="Sun Z."/>
        </authorList>
    </citation>
    <scope>NUCLEOTIDE SEQUENCE [LARGE SCALE GENOMIC DNA]</scope>
    <source>
        <strain evidence="2 3">D1-5</strain>
    </source>
</reference>
<dbReference type="HOGENOM" id="CLU_2739641_0_0_1"/>
<accession>A0A0A2VSI5</accession>
<gene>
    <name evidence="2" type="ORF">BBAD15_g3760</name>
</gene>
<name>A0A0A2VSI5_BEABA</name>
<protein>
    <submittedName>
        <fullName evidence="2">Uncharacterized protein</fullName>
    </submittedName>
</protein>
<organism evidence="2 3">
    <name type="scientific">Beauveria bassiana D1-5</name>
    <dbReference type="NCBI Taxonomy" id="1245745"/>
    <lineage>
        <taxon>Eukaryota</taxon>
        <taxon>Fungi</taxon>
        <taxon>Dikarya</taxon>
        <taxon>Ascomycota</taxon>
        <taxon>Pezizomycotina</taxon>
        <taxon>Sordariomycetes</taxon>
        <taxon>Hypocreomycetidae</taxon>
        <taxon>Hypocreales</taxon>
        <taxon>Cordycipitaceae</taxon>
        <taxon>Beauveria</taxon>
    </lineage>
</organism>
<evidence type="ECO:0000313" key="2">
    <source>
        <dbReference type="EMBL" id="KGQ10886.1"/>
    </source>
</evidence>
<dbReference type="Proteomes" id="UP000030106">
    <property type="component" value="Unassembled WGS sequence"/>
</dbReference>
<dbReference type="EMBL" id="ANFO01000264">
    <property type="protein sequence ID" value="KGQ10886.1"/>
    <property type="molecule type" value="Genomic_DNA"/>
</dbReference>
<comment type="caution">
    <text evidence="2">The sequence shown here is derived from an EMBL/GenBank/DDBJ whole genome shotgun (WGS) entry which is preliminary data.</text>
</comment>
<dbReference type="AlphaFoldDB" id="A0A0A2VSI5"/>
<sequence length="71" mass="7831">MSAESTRHLTNRRTRFRSSTTNEQGTVTEELDVAHHVYPIKRPADTTPATGKPKGVDICPAGGFEIMQHVP</sequence>
<evidence type="ECO:0000313" key="3">
    <source>
        <dbReference type="Proteomes" id="UP000030106"/>
    </source>
</evidence>
<proteinExistence type="predicted"/>
<evidence type="ECO:0000256" key="1">
    <source>
        <dbReference type="SAM" id="MobiDB-lite"/>
    </source>
</evidence>